<protein>
    <submittedName>
        <fullName evidence="3">Uncharacterized protein</fullName>
    </submittedName>
</protein>
<evidence type="ECO:0000313" key="3">
    <source>
        <dbReference type="EMBL" id="OGZ11306.1"/>
    </source>
</evidence>
<evidence type="ECO:0000256" key="1">
    <source>
        <dbReference type="SAM" id="MobiDB-lite"/>
    </source>
</evidence>
<accession>A0A1G2DCG3</accession>
<dbReference type="EMBL" id="MHLO01000035">
    <property type="protein sequence ID" value="OGZ11306.1"/>
    <property type="molecule type" value="Genomic_DNA"/>
</dbReference>
<proteinExistence type="predicted"/>
<dbReference type="STRING" id="1798664.A3C93_05185"/>
<gene>
    <name evidence="3" type="ORF">A3C93_05185</name>
</gene>
<sequence>MEALWVALMAGGWFLGEMTFMLWVMLMGIIFVPLGIIAYMTELPEEDSEETMAGARMVGSIVLFGVMLFLLNWGGLPLWTLVKAHALEVGISAIAFVAIGVMWSLWKFRLFAQRCKAEIMRVVESFCRDKKLDAKAVLTEVDGKPQLTLEKKHAEDWERHFRSNRGGRLASSGATAESPEVTFARNKERITLWILFWPASALRGLFSDLLAQALDMLIMSMQGIYKKIAEREAVKVNFTDPDPSDETAAKDAGDTVQSFGRRRSGHNEG</sequence>
<evidence type="ECO:0000313" key="4">
    <source>
        <dbReference type="Proteomes" id="UP000178636"/>
    </source>
</evidence>
<feature type="transmembrane region" description="Helical" evidence="2">
    <location>
        <begin position="20"/>
        <end position="41"/>
    </location>
</feature>
<comment type="caution">
    <text evidence="3">The sequence shown here is derived from an EMBL/GenBank/DDBJ whole genome shotgun (WGS) entry which is preliminary data.</text>
</comment>
<feature type="compositionally biased region" description="Basic residues" evidence="1">
    <location>
        <begin position="260"/>
        <end position="269"/>
    </location>
</feature>
<dbReference type="AlphaFoldDB" id="A0A1G2DCG3"/>
<evidence type="ECO:0000256" key="2">
    <source>
        <dbReference type="SAM" id="Phobius"/>
    </source>
</evidence>
<feature type="transmembrane region" description="Helical" evidence="2">
    <location>
        <begin position="53"/>
        <end position="74"/>
    </location>
</feature>
<organism evidence="3 4">
    <name type="scientific">Candidatus Lloydbacteria bacterium RIFCSPHIGHO2_02_FULL_54_17</name>
    <dbReference type="NCBI Taxonomy" id="1798664"/>
    <lineage>
        <taxon>Bacteria</taxon>
        <taxon>Candidatus Lloydiibacteriota</taxon>
    </lineage>
</organism>
<reference evidence="3 4" key="1">
    <citation type="journal article" date="2016" name="Nat. Commun.">
        <title>Thousands of microbial genomes shed light on interconnected biogeochemical processes in an aquifer system.</title>
        <authorList>
            <person name="Anantharaman K."/>
            <person name="Brown C.T."/>
            <person name="Hug L.A."/>
            <person name="Sharon I."/>
            <person name="Castelle C.J."/>
            <person name="Probst A.J."/>
            <person name="Thomas B.C."/>
            <person name="Singh A."/>
            <person name="Wilkins M.J."/>
            <person name="Karaoz U."/>
            <person name="Brodie E.L."/>
            <person name="Williams K.H."/>
            <person name="Hubbard S.S."/>
            <person name="Banfield J.F."/>
        </authorList>
    </citation>
    <scope>NUCLEOTIDE SEQUENCE [LARGE SCALE GENOMIC DNA]</scope>
</reference>
<name>A0A1G2DCG3_9BACT</name>
<feature type="transmembrane region" description="Helical" evidence="2">
    <location>
        <begin position="86"/>
        <end position="106"/>
    </location>
</feature>
<dbReference type="Proteomes" id="UP000178636">
    <property type="component" value="Unassembled WGS sequence"/>
</dbReference>
<feature type="region of interest" description="Disordered" evidence="1">
    <location>
        <begin position="238"/>
        <end position="269"/>
    </location>
</feature>
<keyword evidence="2" id="KW-0812">Transmembrane</keyword>
<keyword evidence="2" id="KW-0472">Membrane</keyword>
<keyword evidence="2" id="KW-1133">Transmembrane helix</keyword>